<dbReference type="Proteomes" id="UP001501358">
    <property type="component" value="Unassembled WGS sequence"/>
</dbReference>
<name>A0ABN3LEC2_9ACTN</name>
<comment type="caution">
    <text evidence="1">The sequence shown here is derived from an EMBL/GenBank/DDBJ whole genome shotgun (WGS) entry which is preliminary data.</text>
</comment>
<keyword evidence="2" id="KW-1185">Reference proteome</keyword>
<evidence type="ECO:0000313" key="2">
    <source>
        <dbReference type="Proteomes" id="UP001501358"/>
    </source>
</evidence>
<sequence length="67" mass="6860">MRAESRGGLPVREGAAPGRAGSVAVAVAVGHVVTGPGSGEAVGGERWVHPYVLPDHPRTLGCCWVMQ</sequence>
<accession>A0ABN3LEC2</accession>
<dbReference type="EMBL" id="BAAATA010000008">
    <property type="protein sequence ID" value="GAA2482315.1"/>
    <property type="molecule type" value="Genomic_DNA"/>
</dbReference>
<reference evidence="1 2" key="1">
    <citation type="journal article" date="2019" name="Int. J. Syst. Evol. Microbiol.">
        <title>The Global Catalogue of Microorganisms (GCM) 10K type strain sequencing project: providing services to taxonomists for standard genome sequencing and annotation.</title>
        <authorList>
            <consortium name="The Broad Institute Genomics Platform"/>
            <consortium name="The Broad Institute Genome Sequencing Center for Infectious Disease"/>
            <person name="Wu L."/>
            <person name="Ma J."/>
        </authorList>
    </citation>
    <scope>NUCLEOTIDE SEQUENCE [LARGE SCALE GENOMIC DNA]</scope>
    <source>
        <strain evidence="1 2">JCM 6307</strain>
    </source>
</reference>
<proteinExistence type="predicted"/>
<protein>
    <submittedName>
        <fullName evidence="1">Uncharacterized protein</fullName>
    </submittedName>
</protein>
<organism evidence="1 2">
    <name type="scientific">Streptomyces thermolineatus</name>
    <dbReference type="NCBI Taxonomy" id="44033"/>
    <lineage>
        <taxon>Bacteria</taxon>
        <taxon>Bacillati</taxon>
        <taxon>Actinomycetota</taxon>
        <taxon>Actinomycetes</taxon>
        <taxon>Kitasatosporales</taxon>
        <taxon>Streptomycetaceae</taxon>
        <taxon>Streptomyces</taxon>
    </lineage>
</organism>
<evidence type="ECO:0000313" key="1">
    <source>
        <dbReference type="EMBL" id="GAA2482315.1"/>
    </source>
</evidence>
<gene>
    <name evidence="1" type="ORF">GCM10010406_18230</name>
</gene>